<gene>
    <name evidence="2" type="ORF">PCOR1329_LOCUS33175</name>
</gene>
<organism evidence="2 3">
    <name type="scientific">Prorocentrum cordatum</name>
    <dbReference type="NCBI Taxonomy" id="2364126"/>
    <lineage>
        <taxon>Eukaryota</taxon>
        <taxon>Sar</taxon>
        <taxon>Alveolata</taxon>
        <taxon>Dinophyceae</taxon>
        <taxon>Prorocentrales</taxon>
        <taxon>Prorocentraceae</taxon>
        <taxon>Prorocentrum</taxon>
    </lineage>
</organism>
<dbReference type="Proteomes" id="UP001189429">
    <property type="component" value="Unassembled WGS sequence"/>
</dbReference>
<evidence type="ECO:0000313" key="2">
    <source>
        <dbReference type="EMBL" id="CAK0836790.1"/>
    </source>
</evidence>
<keyword evidence="3" id="KW-1185">Reference proteome</keyword>
<dbReference type="EMBL" id="CAUYUJ010013814">
    <property type="protein sequence ID" value="CAK0836790.1"/>
    <property type="molecule type" value="Genomic_DNA"/>
</dbReference>
<protein>
    <recommendedName>
        <fullName evidence="4">Inositol-pentakisphosphate 2-kinase</fullName>
    </recommendedName>
</protein>
<name>A0ABN9SW71_9DINO</name>
<sequence length="484" mass="51441">QRQAATPCLTEYVRDTCKVLEPSEQRTVLGGLLADSREQGEAFGRLCAKVDALHEAIDEVGDAATEFVLKSECADVCKATYALRLNGDRIPEDSLASFEPAFRNSIGRTLGGELGDEPWAQATCATREGGLGARTPLEVSLPAFVASQATARPGCWAGQTDNLRALVEDSARSAQDWWDAAARGEEEQASSRDMDPLMGEDAEDSGSPRAPALQASLCRALDALRLRELEARWLAEGRHEDLRRLADLRDPHQDHSWMRSLNPAVGAAVAQDKLPTAMRIRPGCSFAHAERLCAACGERVLDPQGYHALCCVRGESTRGYYCVRDAPAAPFAAADATTACEVPGLVPSAPELRPADVLTQAAHPRLTSAVDVLVKSPNATGAGFDCTEAGKREKLERYASVLPELEVPVRGWARDLAVAVRSRAAAMVHRCLGDGGDERAAATSAGEGREDDEDEKEEAGQGRGGVHVRVLGLAVAGEAAAGGA</sequence>
<proteinExistence type="predicted"/>
<reference evidence="2" key="1">
    <citation type="submission" date="2023-10" db="EMBL/GenBank/DDBJ databases">
        <authorList>
            <person name="Chen Y."/>
            <person name="Shah S."/>
            <person name="Dougan E. K."/>
            <person name="Thang M."/>
            <person name="Chan C."/>
        </authorList>
    </citation>
    <scope>NUCLEOTIDE SEQUENCE [LARGE SCALE GENOMIC DNA]</scope>
</reference>
<accession>A0ABN9SW71</accession>
<evidence type="ECO:0000313" key="3">
    <source>
        <dbReference type="Proteomes" id="UP001189429"/>
    </source>
</evidence>
<evidence type="ECO:0000256" key="1">
    <source>
        <dbReference type="SAM" id="MobiDB-lite"/>
    </source>
</evidence>
<comment type="caution">
    <text evidence="2">The sequence shown here is derived from an EMBL/GenBank/DDBJ whole genome shotgun (WGS) entry which is preliminary data.</text>
</comment>
<feature type="non-terminal residue" evidence="2">
    <location>
        <position position="1"/>
    </location>
</feature>
<feature type="region of interest" description="Disordered" evidence="1">
    <location>
        <begin position="435"/>
        <end position="465"/>
    </location>
</feature>
<feature type="compositionally biased region" description="Basic and acidic residues" evidence="1">
    <location>
        <begin position="182"/>
        <end position="195"/>
    </location>
</feature>
<evidence type="ECO:0008006" key="4">
    <source>
        <dbReference type="Google" id="ProtNLM"/>
    </source>
</evidence>
<feature type="region of interest" description="Disordered" evidence="1">
    <location>
        <begin position="181"/>
        <end position="210"/>
    </location>
</feature>